<evidence type="ECO:0000259" key="1">
    <source>
        <dbReference type="PROSITE" id="PS51725"/>
    </source>
</evidence>
<dbReference type="PANTHER" id="PTHR33336">
    <property type="entry name" value="QUINOL MONOOXYGENASE YGIN-RELATED"/>
    <property type="match status" value="1"/>
</dbReference>
<dbReference type="EMBL" id="GG662703">
    <property type="protein sequence ID" value="EWS74390.1"/>
    <property type="molecule type" value="Genomic_DNA"/>
</dbReference>
<dbReference type="Proteomes" id="UP000009168">
    <property type="component" value="Unassembled WGS sequence"/>
</dbReference>
<organism evidence="2 3">
    <name type="scientific">Tetrahymena thermophila (strain SB210)</name>
    <dbReference type="NCBI Taxonomy" id="312017"/>
    <lineage>
        <taxon>Eukaryota</taxon>
        <taxon>Sar</taxon>
        <taxon>Alveolata</taxon>
        <taxon>Ciliophora</taxon>
        <taxon>Intramacronucleata</taxon>
        <taxon>Oligohymenophorea</taxon>
        <taxon>Hymenostomatida</taxon>
        <taxon>Tetrahymenina</taxon>
        <taxon>Tetrahymenidae</taxon>
        <taxon>Tetrahymena</taxon>
    </lineage>
</organism>
<reference evidence="3" key="1">
    <citation type="journal article" date="2006" name="PLoS Biol.">
        <title>Macronuclear genome sequence of the ciliate Tetrahymena thermophila, a model eukaryote.</title>
        <authorList>
            <person name="Eisen J.A."/>
            <person name="Coyne R.S."/>
            <person name="Wu M."/>
            <person name="Wu D."/>
            <person name="Thiagarajan M."/>
            <person name="Wortman J.R."/>
            <person name="Badger J.H."/>
            <person name="Ren Q."/>
            <person name="Amedeo P."/>
            <person name="Jones K.M."/>
            <person name="Tallon L.J."/>
            <person name="Delcher A.L."/>
            <person name="Salzberg S.L."/>
            <person name="Silva J.C."/>
            <person name="Haas B.J."/>
            <person name="Majoros W.H."/>
            <person name="Farzad M."/>
            <person name="Carlton J.M."/>
            <person name="Smith R.K. Jr."/>
            <person name="Garg J."/>
            <person name="Pearlman R.E."/>
            <person name="Karrer K.M."/>
            <person name="Sun L."/>
            <person name="Manning G."/>
            <person name="Elde N.C."/>
            <person name="Turkewitz A.P."/>
            <person name="Asai D.J."/>
            <person name="Wilkes D.E."/>
            <person name="Wang Y."/>
            <person name="Cai H."/>
            <person name="Collins K."/>
            <person name="Stewart B.A."/>
            <person name="Lee S.R."/>
            <person name="Wilamowska K."/>
            <person name="Weinberg Z."/>
            <person name="Ruzzo W.L."/>
            <person name="Wloga D."/>
            <person name="Gaertig J."/>
            <person name="Frankel J."/>
            <person name="Tsao C.-C."/>
            <person name="Gorovsky M.A."/>
            <person name="Keeling P.J."/>
            <person name="Waller R.F."/>
            <person name="Patron N.J."/>
            <person name="Cherry J.M."/>
            <person name="Stover N.A."/>
            <person name="Krieger C.J."/>
            <person name="del Toro C."/>
            <person name="Ryder H.F."/>
            <person name="Williamson S.C."/>
            <person name="Barbeau R.A."/>
            <person name="Hamilton E.P."/>
            <person name="Orias E."/>
        </authorList>
    </citation>
    <scope>NUCLEOTIDE SEQUENCE [LARGE SCALE GENOMIC DNA]</scope>
    <source>
        <strain evidence="3">SB210</strain>
    </source>
</reference>
<dbReference type="GO" id="GO:0004497">
    <property type="term" value="F:monooxygenase activity"/>
    <property type="evidence" value="ECO:0007669"/>
    <property type="project" value="UniProtKB-KW"/>
</dbReference>
<protein>
    <submittedName>
        <fullName evidence="2">Antibiotic biosynthesis monooxygenase family protein</fullName>
    </submittedName>
</protein>
<dbReference type="RefSeq" id="XP_012653067.1">
    <property type="nucleotide sequence ID" value="XM_012797613.1"/>
</dbReference>
<dbReference type="SUPFAM" id="SSF54909">
    <property type="entry name" value="Dimeric alpha+beta barrel"/>
    <property type="match status" value="1"/>
</dbReference>
<dbReference type="PANTHER" id="PTHR33336:SF15">
    <property type="entry name" value="ABM DOMAIN-CONTAINING PROTEIN"/>
    <property type="match status" value="1"/>
</dbReference>
<keyword evidence="2" id="KW-0503">Monooxygenase</keyword>
<dbReference type="GeneID" id="24438122"/>
<keyword evidence="2" id="KW-0560">Oxidoreductase</keyword>
<dbReference type="OrthoDB" id="10011777at2759"/>
<dbReference type="PROSITE" id="PS51725">
    <property type="entry name" value="ABM"/>
    <property type="match status" value="1"/>
</dbReference>
<dbReference type="STRING" id="312017.W7X4X6"/>
<sequence length="99" mass="11409">MADQKLRIVALISIKQESREQLLPVFKTLIEETRKEEGNISYVLTNDVKDQNSFVFVEEWKSQEAINQHMASAHFVAFQGQIKDHLAAVPQVKILSEHF</sequence>
<accession>W7X4X6</accession>
<dbReference type="InterPro" id="IPR011008">
    <property type="entry name" value="Dimeric_a/b-barrel"/>
</dbReference>
<dbReference type="AlphaFoldDB" id="W7X4X6"/>
<proteinExistence type="predicted"/>
<dbReference type="InterPro" id="IPR007138">
    <property type="entry name" value="ABM_dom"/>
</dbReference>
<dbReference type="InParanoid" id="W7X4X6"/>
<keyword evidence="3" id="KW-1185">Reference proteome</keyword>
<dbReference type="Gene3D" id="3.30.70.100">
    <property type="match status" value="1"/>
</dbReference>
<evidence type="ECO:0000313" key="3">
    <source>
        <dbReference type="Proteomes" id="UP000009168"/>
    </source>
</evidence>
<dbReference type="InterPro" id="IPR050744">
    <property type="entry name" value="AI-2_Isomerase_LsrG"/>
</dbReference>
<dbReference type="KEGG" id="tet:TTHERM_000268279"/>
<evidence type="ECO:0000313" key="2">
    <source>
        <dbReference type="EMBL" id="EWS74390.1"/>
    </source>
</evidence>
<name>W7X4X6_TETTS</name>
<dbReference type="Pfam" id="PF03992">
    <property type="entry name" value="ABM"/>
    <property type="match status" value="1"/>
</dbReference>
<gene>
    <name evidence="2" type="ORF">TTHERM_000268279</name>
</gene>
<feature type="domain" description="ABM" evidence="1">
    <location>
        <begin position="6"/>
        <end position="95"/>
    </location>
</feature>